<keyword evidence="6" id="KW-0520">NAD</keyword>
<dbReference type="CDD" id="cd08233">
    <property type="entry name" value="butanediol_DH_like"/>
    <property type="match status" value="1"/>
</dbReference>
<evidence type="ECO:0000256" key="1">
    <source>
        <dbReference type="ARBA" id="ARBA00001947"/>
    </source>
</evidence>
<feature type="domain" description="Enoyl reductase (ER)" evidence="8">
    <location>
        <begin position="8"/>
        <end position="344"/>
    </location>
</feature>
<dbReference type="InterPro" id="IPR020843">
    <property type="entry name" value="ER"/>
</dbReference>
<dbReference type="Gene3D" id="3.40.50.720">
    <property type="entry name" value="NAD(P)-binding Rossmann-like Domain"/>
    <property type="match status" value="1"/>
</dbReference>
<keyword evidence="4 7" id="KW-0862">Zinc</keyword>
<dbReference type="Proteomes" id="UP000321298">
    <property type="component" value="Chromosome"/>
</dbReference>
<dbReference type="SUPFAM" id="SSF50129">
    <property type="entry name" value="GroES-like"/>
    <property type="match status" value="1"/>
</dbReference>
<gene>
    <name evidence="10" type="ORF">FGL83_08540</name>
    <name evidence="9" type="ORF">GQS40_05070</name>
</gene>
<dbReference type="InterPro" id="IPR002328">
    <property type="entry name" value="ADH_Zn_CS"/>
</dbReference>
<keyword evidence="3 7" id="KW-0479">Metal-binding</keyword>
<reference evidence="10 11" key="1">
    <citation type="submission" date="2019-06" db="EMBL/GenBank/DDBJ databases">
        <title>Genome analyses of bacteria isolated from kimchi.</title>
        <authorList>
            <person name="Lee S."/>
            <person name="Ahn S."/>
            <person name="Roh S."/>
        </authorList>
    </citation>
    <scope>NUCLEOTIDE SEQUENCE [LARGE SCALE GENOMIC DNA]</scope>
    <source>
        <strain evidence="10 11">CBA3625</strain>
    </source>
</reference>
<evidence type="ECO:0000256" key="5">
    <source>
        <dbReference type="ARBA" id="ARBA00023002"/>
    </source>
</evidence>
<dbReference type="PANTHER" id="PTHR43161:SF23">
    <property type="entry name" value="(R,R)-BUTANEDIOL DEHYDROGENASE-RELATED"/>
    <property type="match status" value="1"/>
</dbReference>
<sequence>MKAAVWHGVKDVRVEDVTLKPLKANEVVVRVAYAGICGSDLHEYLEGPVFIPVEQPDGLTGGQAPLTMGHEFSGVVEQVGADVTDFKVGDHVSVNPTVTKGEVADDVDVYDGYSFIGLSTDGGFTTHVNVPEANLYHLPQDFPLTLAATIEPTAVAVQAVKEGGLRFGEKVVIFGAGPIGVLVAAAAKAAGATKIVAVDLSAVRLEKALEMGATDVVNPSEVDDTIAAIKAIIPGGADVTFEVAGVQPTFEQAIAATRPRGTMVIVSIFAKPISFDPMQLMNAGVKLTTTIAYSKETFQQTVDLVSQGLIDVAPVITDMIALDNIVTDGFESLTTDKSQAKILVNLAEED</sequence>
<evidence type="ECO:0000313" key="10">
    <source>
        <dbReference type="EMBL" id="QEA44711.1"/>
    </source>
</evidence>
<dbReference type="GO" id="GO:0016491">
    <property type="term" value="F:oxidoreductase activity"/>
    <property type="evidence" value="ECO:0007669"/>
    <property type="project" value="UniProtKB-KW"/>
</dbReference>
<dbReference type="RefSeq" id="WP_029509350.1">
    <property type="nucleotide sequence ID" value="NZ_CP042387.1"/>
</dbReference>
<keyword evidence="11" id="KW-1185">Reference proteome</keyword>
<evidence type="ECO:0000313" key="9">
    <source>
        <dbReference type="EMBL" id="MWN21047.1"/>
    </source>
</evidence>
<dbReference type="GeneID" id="66532245"/>
<dbReference type="InterPro" id="IPR013154">
    <property type="entry name" value="ADH-like_N"/>
</dbReference>
<dbReference type="GO" id="GO:0008270">
    <property type="term" value="F:zinc ion binding"/>
    <property type="evidence" value="ECO:0007669"/>
    <property type="project" value="InterPro"/>
</dbReference>
<evidence type="ECO:0000256" key="3">
    <source>
        <dbReference type="ARBA" id="ARBA00022723"/>
    </source>
</evidence>
<dbReference type="PANTHER" id="PTHR43161">
    <property type="entry name" value="SORBITOL DEHYDROGENASE"/>
    <property type="match status" value="1"/>
</dbReference>
<dbReference type="InterPro" id="IPR013149">
    <property type="entry name" value="ADH-like_C"/>
</dbReference>
<evidence type="ECO:0000256" key="2">
    <source>
        <dbReference type="ARBA" id="ARBA00008072"/>
    </source>
</evidence>
<name>A0A5B8T878_LEULA</name>
<proteinExistence type="inferred from homology"/>
<accession>A0A5B8T878</accession>
<dbReference type="Gene3D" id="3.90.180.10">
    <property type="entry name" value="Medium-chain alcohol dehydrogenases, catalytic domain"/>
    <property type="match status" value="1"/>
</dbReference>
<dbReference type="SUPFAM" id="SSF51735">
    <property type="entry name" value="NAD(P)-binding Rossmann-fold domains"/>
    <property type="match status" value="1"/>
</dbReference>
<evidence type="ECO:0000256" key="4">
    <source>
        <dbReference type="ARBA" id="ARBA00022833"/>
    </source>
</evidence>
<evidence type="ECO:0000313" key="11">
    <source>
        <dbReference type="Proteomes" id="UP000321298"/>
    </source>
</evidence>
<protein>
    <submittedName>
        <fullName evidence="10">2,3-butanediol dehydrogenase</fullName>
    </submittedName>
    <submittedName>
        <fullName evidence="9">Zinc-binding dehydrogenase</fullName>
    </submittedName>
</protein>
<comment type="cofactor">
    <cofactor evidence="1 7">
        <name>Zn(2+)</name>
        <dbReference type="ChEBI" id="CHEBI:29105"/>
    </cofactor>
</comment>
<keyword evidence="5" id="KW-0560">Oxidoreductase</keyword>
<dbReference type="AlphaFoldDB" id="A0A5B8T878"/>
<evidence type="ECO:0000256" key="7">
    <source>
        <dbReference type="RuleBase" id="RU361277"/>
    </source>
</evidence>
<dbReference type="EMBL" id="WSZI01000013">
    <property type="protein sequence ID" value="MWN21047.1"/>
    <property type="molecule type" value="Genomic_DNA"/>
</dbReference>
<dbReference type="InterPro" id="IPR036291">
    <property type="entry name" value="NAD(P)-bd_dom_sf"/>
</dbReference>
<evidence type="ECO:0000256" key="6">
    <source>
        <dbReference type="ARBA" id="ARBA00023027"/>
    </source>
</evidence>
<reference evidence="9 12" key="2">
    <citation type="submission" date="2019-12" db="EMBL/GenBank/DDBJ databases">
        <title>Complete genome sequence of Leuconostoc lactis strain AVN1 provides insights into metabolic potential.</title>
        <authorList>
            <person name="Besrour N."/>
            <person name="Najjari A."/>
            <person name="Fhoula I."/>
            <person name="Jaballah S."/>
            <person name="Klibi N."/>
            <person name="Ouzari H.I."/>
        </authorList>
    </citation>
    <scope>NUCLEOTIDE SEQUENCE [LARGE SCALE GENOMIC DNA]</scope>
    <source>
        <strain evidence="9 12">AVN1</strain>
    </source>
</reference>
<organism evidence="9 12">
    <name type="scientific">Leuconostoc lactis</name>
    <dbReference type="NCBI Taxonomy" id="1246"/>
    <lineage>
        <taxon>Bacteria</taxon>
        <taxon>Bacillati</taxon>
        <taxon>Bacillota</taxon>
        <taxon>Bacilli</taxon>
        <taxon>Lactobacillales</taxon>
        <taxon>Lactobacillaceae</taxon>
        <taxon>Leuconostoc</taxon>
    </lineage>
</organism>
<evidence type="ECO:0000259" key="8">
    <source>
        <dbReference type="SMART" id="SM00829"/>
    </source>
</evidence>
<dbReference type="EMBL" id="CP042387">
    <property type="protein sequence ID" value="QEA44711.1"/>
    <property type="molecule type" value="Genomic_DNA"/>
</dbReference>
<dbReference type="SMART" id="SM00829">
    <property type="entry name" value="PKS_ER"/>
    <property type="match status" value="1"/>
</dbReference>
<dbReference type="FunFam" id="3.40.50.720:FF:000068">
    <property type="entry name" value="Sorbitol dehydrogenase"/>
    <property type="match status" value="1"/>
</dbReference>
<dbReference type="Pfam" id="PF00107">
    <property type="entry name" value="ADH_zinc_N"/>
    <property type="match status" value="1"/>
</dbReference>
<dbReference type="InterPro" id="IPR011032">
    <property type="entry name" value="GroES-like_sf"/>
</dbReference>
<dbReference type="Proteomes" id="UP000478636">
    <property type="component" value="Unassembled WGS sequence"/>
</dbReference>
<comment type="similarity">
    <text evidence="2 7">Belongs to the zinc-containing alcohol dehydrogenase family.</text>
</comment>
<dbReference type="STRING" id="1246.BCR17_00255"/>
<evidence type="ECO:0000313" key="12">
    <source>
        <dbReference type="Proteomes" id="UP000478636"/>
    </source>
</evidence>
<dbReference type="PROSITE" id="PS00059">
    <property type="entry name" value="ADH_ZINC"/>
    <property type="match status" value="1"/>
</dbReference>
<dbReference type="Pfam" id="PF08240">
    <property type="entry name" value="ADH_N"/>
    <property type="match status" value="1"/>
</dbReference>